<protein>
    <recommendedName>
        <fullName evidence="2">VWFA domain-containing protein</fullName>
    </recommendedName>
</protein>
<evidence type="ECO:0000313" key="3">
    <source>
        <dbReference type="EMBL" id="SUZ73213.1"/>
    </source>
</evidence>
<dbReference type="PROSITE" id="PS50234">
    <property type="entry name" value="VWFA"/>
    <property type="match status" value="1"/>
</dbReference>
<dbReference type="SUPFAM" id="SSF52317">
    <property type="entry name" value="Class I glutamine amidotransferase-like"/>
    <property type="match status" value="1"/>
</dbReference>
<feature type="non-terminal residue" evidence="3">
    <location>
        <position position="1"/>
    </location>
</feature>
<name>A0A381Q6G5_9ZZZZ</name>
<feature type="domain" description="VWFA" evidence="2">
    <location>
        <begin position="78"/>
        <end position="177"/>
    </location>
</feature>
<dbReference type="PANTHER" id="PTHR37464:SF1">
    <property type="entry name" value="BLL2463 PROTEIN"/>
    <property type="match status" value="1"/>
</dbReference>
<keyword evidence="1" id="KW-0472">Membrane</keyword>
<accession>A0A381Q6G5</accession>
<dbReference type="InterPro" id="IPR036465">
    <property type="entry name" value="vWFA_dom_sf"/>
</dbReference>
<dbReference type="InterPro" id="IPR011933">
    <property type="entry name" value="Double_TM_dom"/>
</dbReference>
<evidence type="ECO:0000259" key="2">
    <source>
        <dbReference type="PROSITE" id="PS50234"/>
    </source>
</evidence>
<keyword evidence="1" id="KW-1133">Transmembrane helix</keyword>
<dbReference type="InterPro" id="IPR029062">
    <property type="entry name" value="Class_I_gatase-like"/>
</dbReference>
<proteinExistence type="predicted"/>
<dbReference type="PANTHER" id="PTHR37464">
    <property type="entry name" value="BLL2463 PROTEIN"/>
    <property type="match status" value="1"/>
</dbReference>
<sequence>VVPIVVHLTERQRREVVDFPSLMFLRKIPFRSSRRKKIHHWALLAVRALALALLVAAFSRPFFDNDVGGIGTTLGPREVVVVLDRSYSMGYGDRWERAKTQARQVFEGLDVQDRASLVLMSKGAEALLRATSDRDRLLAGLNETDLSADGTLYGPALKLAQTILEESEQPNREVVIISDFQRSGWNGDEGVAFPAGTLVSPVLISDETTPNASVASLILRRDFFSGQERMTAEARVVRRQGDAPEERTIVLELDGQETQTQTVSLDPTGSAVVTFDPFTLSDLYTLGSIRLDSDALPQDDELHFVLSPGRAMRTLVLEGANPRQDASFYLETAHISEEASFEIEVRRSTSVSDADLASTDVVILNDIPFPQGAAADRLRAFVEGGGGLLLILGARSEWRTGLEEILPGRTGSAMDHSREAVRLGRLERSHPVFESFTGPRSGDFARARFFMSRDLELGPEGRGIAWFDDGSVALAERRLGEGTVLVWTSRMDRFWNDLAVQPVFLPFVHGLVRHLAGYRERIPWFTAGQVLDIADPAGLVFVADRESELPSDVDLVALTPSGGSVTLPATAGPRFLELEQQGFYPVRPPGMNPERPLTVAVNVDVAESELEAMDPEELAAAVAPRDTDVVIGAGGEILSVEMQERNQERRQSLWRLLMVAALVLLLIETGISNWISRATATNFEHGGSYVPSNT</sequence>
<feature type="transmembrane region" description="Helical" evidence="1">
    <location>
        <begin position="41"/>
        <end position="63"/>
    </location>
</feature>
<dbReference type="NCBIfam" id="TIGR02226">
    <property type="entry name" value="two_anch"/>
    <property type="match status" value="1"/>
</dbReference>
<dbReference type="SMART" id="SM00327">
    <property type="entry name" value="VWA"/>
    <property type="match status" value="1"/>
</dbReference>
<evidence type="ECO:0000256" key="1">
    <source>
        <dbReference type="SAM" id="Phobius"/>
    </source>
</evidence>
<gene>
    <name evidence="3" type="ORF">METZ01_LOCUS26067</name>
</gene>
<dbReference type="SUPFAM" id="SSF53300">
    <property type="entry name" value="vWA-like"/>
    <property type="match status" value="1"/>
</dbReference>
<dbReference type="AlphaFoldDB" id="A0A381Q6G5"/>
<dbReference type="Pfam" id="PF13519">
    <property type="entry name" value="VWA_2"/>
    <property type="match status" value="1"/>
</dbReference>
<organism evidence="3">
    <name type="scientific">marine metagenome</name>
    <dbReference type="NCBI Taxonomy" id="408172"/>
    <lineage>
        <taxon>unclassified sequences</taxon>
        <taxon>metagenomes</taxon>
        <taxon>ecological metagenomes</taxon>
    </lineage>
</organism>
<dbReference type="EMBL" id="UINC01001172">
    <property type="protein sequence ID" value="SUZ73213.1"/>
    <property type="molecule type" value="Genomic_DNA"/>
</dbReference>
<dbReference type="Pfam" id="PF07584">
    <property type="entry name" value="BatA"/>
    <property type="match status" value="1"/>
</dbReference>
<reference evidence="3" key="1">
    <citation type="submission" date="2018-05" db="EMBL/GenBank/DDBJ databases">
        <authorList>
            <person name="Lanie J.A."/>
            <person name="Ng W.-L."/>
            <person name="Kazmierczak K.M."/>
            <person name="Andrzejewski T.M."/>
            <person name="Davidsen T.M."/>
            <person name="Wayne K.J."/>
            <person name="Tettelin H."/>
            <person name="Glass J.I."/>
            <person name="Rusch D."/>
            <person name="Podicherti R."/>
            <person name="Tsui H.-C.T."/>
            <person name="Winkler M.E."/>
        </authorList>
    </citation>
    <scope>NUCLEOTIDE SEQUENCE</scope>
</reference>
<dbReference type="Gene3D" id="3.40.50.410">
    <property type="entry name" value="von Willebrand factor, type A domain"/>
    <property type="match status" value="1"/>
</dbReference>
<dbReference type="Gene3D" id="3.40.50.880">
    <property type="match status" value="1"/>
</dbReference>
<dbReference type="InterPro" id="IPR024163">
    <property type="entry name" value="Aerotolerance_reg_N"/>
</dbReference>
<dbReference type="CDD" id="cd00198">
    <property type="entry name" value="vWFA"/>
    <property type="match status" value="1"/>
</dbReference>
<dbReference type="InterPro" id="IPR002035">
    <property type="entry name" value="VWF_A"/>
</dbReference>
<keyword evidence="1" id="KW-0812">Transmembrane</keyword>